<sequence>YSCDYRNEQADKLAKASCFIEVNSSKIIEHKTTILDYFNIIKN</sequence>
<reference evidence="1" key="1">
    <citation type="submission" date="2021-06" db="EMBL/GenBank/DDBJ databases">
        <authorList>
            <person name="Kallberg Y."/>
            <person name="Tangrot J."/>
            <person name="Rosling A."/>
        </authorList>
    </citation>
    <scope>NUCLEOTIDE SEQUENCE</scope>
    <source>
        <strain evidence="1">FL966</strain>
    </source>
</reference>
<proteinExistence type="predicted"/>
<dbReference type="AlphaFoldDB" id="A0A9N9EPM6"/>
<dbReference type="Proteomes" id="UP000789759">
    <property type="component" value="Unassembled WGS sequence"/>
</dbReference>
<dbReference type="EMBL" id="CAJVQA010009317">
    <property type="protein sequence ID" value="CAG8683574.1"/>
    <property type="molecule type" value="Genomic_DNA"/>
</dbReference>
<organism evidence="1 2">
    <name type="scientific">Cetraspora pellucida</name>
    <dbReference type="NCBI Taxonomy" id="1433469"/>
    <lineage>
        <taxon>Eukaryota</taxon>
        <taxon>Fungi</taxon>
        <taxon>Fungi incertae sedis</taxon>
        <taxon>Mucoromycota</taxon>
        <taxon>Glomeromycotina</taxon>
        <taxon>Glomeromycetes</taxon>
        <taxon>Diversisporales</taxon>
        <taxon>Gigasporaceae</taxon>
        <taxon>Cetraspora</taxon>
    </lineage>
</organism>
<name>A0A9N9EPM6_9GLOM</name>
<evidence type="ECO:0000313" key="2">
    <source>
        <dbReference type="Proteomes" id="UP000789759"/>
    </source>
</evidence>
<keyword evidence="2" id="KW-1185">Reference proteome</keyword>
<gene>
    <name evidence="1" type="ORF">CPELLU_LOCUS10934</name>
</gene>
<feature type="non-terminal residue" evidence="1">
    <location>
        <position position="1"/>
    </location>
</feature>
<protein>
    <submittedName>
        <fullName evidence="1">24152_t:CDS:1</fullName>
    </submittedName>
</protein>
<comment type="caution">
    <text evidence="1">The sequence shown here is derived from an EMBL/GenBank/DDBJ whole genome shotgun (WGS) entry which is preliminary data.</text>
</comment>
<accession>A0A9N9EPM6</accession>
<evidence type="ECO:0000313" key="1">
    <source>
        <dbReference type="EMBL" id="CAG8683574.1"/>
    </source>
</evidence>